<evidence type="ECO:0000313" key="1">
    <source>
        <dbReference type="EMBL" id="TDM03767.1"/>
    </source>
</evidence>
<dbReference type="Proteomes" id="UP000295280">
    <property type="component" value="Unassembled WGS sequence"/>
</dbReference>
<dbReference type="AlphaFoldDB" id="A0A9Q8CLV8"/>
<dbReference type="RefSeq" id="WP_133416630.1">
    <property type="nucleotide sequence ID" value="NZ_SCWD01000001.1"/>
</dbReference>
<keyword evidence="2" id="KW-1185">Reference proteome</keyword>
<sequence>MELTNAGRSRWYIPKSNFLKKNLTDRIKLVRDLTGSNISNSNALLLNSIYLLDNYNYSFEIQKNNKDLYHSIKYTSNRIIKEIYYSSDSQVSEISMPFIFIEFHDTSEYFSEMFLKYLNSYYSQYNLSIDIRDSFGFLNISCQYFIDKINDHATFKIACGHLKGFKYFIMQQAILETDSFESIEDFLSFQSKEL</sequence>
<proteinExistence type="predicted"/>
<gene>
    <name evidence="1" type="ORF">ERX40_00975</name>
</gene>
<protein>
    <submittedName>
        <fullName evidence="1">Uncharacterized protein</fullName>
    </submittedName>
</protein>
<evidence type="ECO:0000313" key="2">
    <source>
        <dbReference type="Proteomes" id="UP000295280"/>
    </source>
</evidence>
<accession>A0A9Q8CLV8</accession>
<organism evidence="1 2">
    <name type="scientific">Macrococcus carouselicus</name>
    <dbReference type="NCBI Taxonomy" id="69969"/>
    <lineage>
        <taxon>Bacteria</taxon>
        <taxon>Bacillati</taxon>
        <taxon>Bacillota</taxon>
        <taxon>Bacilli</taxon>
        <taxon>Bacillales</taxon>
        <taxon>Staphylococcaceae</taxon>
        <taxon>Macrococcus</taxon>
    </lineage>
</organism>
<name>A0A9Q8CLV8_9STAP</name>
<comment type="caution">
    <text evidence="1">The sequence shown here is derived from an EMBL/GenBank/DDBJ whole genome shotgun (WGS) entry which is preliminary data.</text>
</comment>
<reference evidence="1 2" key="1">
    <citation type="submission" date="2019-01" db="EMBL/GenBank/DDBJ databases">
        <title>Draft genome sequences of the type strains of six Macrococcus species.</title>
        <authorList>
            <person name="Mazhar S."/>
            <person name="Altermann E."/>
            <person name="Hill C."/>
            <person name="Mcauliffe O."/>
        </authorList>
    </citation>
    <scope>NUCLEOTIDE SEQUENCE [LARGE SCALE GENOMIC DNA]</scope>
    <source>
        <strain evidence="1 2">ATCC 51828</strain>
    </source>
</reference>
<dbReference type="EMBL" id="SCWD01000001">
    <property type="protein sequence ID" value="TDM03767.1"/>
    <property type="molecule type" value="Genomic_DNA"/>
</dbReference>